<dbReference type="EMBL" id="JACCBX010000008">
    <property type="protein sequence ID" value="NYE07287.1"/>
    <property type="molecule type" value="Genomic_DNA"/>
</dbReference>
<comment type="caution">
    <text evidence="1">The sequence shown here is derived from an EMBL/GenBank/DDBJ whole genome shotgun (WGS) entry which is preliminary data.</text>
</comment>
<dbReference type="AlphaFoldDB" id="A0A852TI86"/>
<organism evidence="1 2">
    <name type="scientific">Neobacillus niacini</name>
    <dbReference type="NCBI Taxonomy" id="86668"/>
    <lineage>
        <taxon>Bacteria</taxon>
        <taxon>Bacillati</taxon>
        <taxon>Bacillota</taxon>
        <taxon>Bacilli</taxon>
        <taxon>Bacillales</taxon>
        <taxon>Bacillaceae</taxon>
        <taxon>Neobacillus</taxon>
    </lineage>
</organism>
<proteinExistence type="predicted"/>
<dbReference type="Proteomes" id="UP000548423">
    <property type="component" value="Unassembled WGS sequence"/>
</dbReference>
<sequence length="32" mass="3599">MLLHYQLKKLAEAKAVAKPEPQPKKPAKKKGE</sequence>
<evidence type="ECO:0000313" key="2">
    <source>
        <dbReference type="Proteomes" id="UP000548423"/>
    </source>
</evidence>
<name>A0A852TI86_9BACI</name>
<evidence type="ECO:0000313" key="1">
    <source>
        <dbReference type="EMBL" id="NYE07287.1"/>
    </source>
</evidence>
<reference evidence="2" key="2">
    <citation type="submission" date="2020-08" db="EMBL/GenBank/DDBJ databases">
        <title>The Agave Microbiome: Exploring the role of microbial communities in plant adaptations to desert environments.</title>
        <authorList>
            <person name="Partida-Martinez L.P."/>
        </authorList>
    </citation>
    <scope>NUCLEOTIDE SEQUENCE [LARGE SCALE GENOMIC DNA]</scope>
    <source>
        <strain evidence="2">AT2.8</strain>
    </source>
</reference>
<reference evidence="2" key="1">
    <citation type="submission" date="2020-07" db="EMBL/GenBank/DDBJ databases">
        <authorList>
            <person name="Partida-Martinez L."/>
            <person name="Huntemann M."/>
            <person name="Clum A."/>
            <person name="Wang J."/>
            <person name="Palaniappan K."/>
            <person name="Ritter S."/>
            <person name="Chen I.-M."/>
            <person name="Stamatis D."/>
            <person name="Reddy T."/>
            <person name="O'Malley R."/>
            <person name="Daum C."/>
            <person name="Shapiro N."/>
            <person name="Ivanova N."/>
            <person name="Kyrpides N."/>
            <person name="Woyke T."/>
        </authorList>
    </citation>
    <scope>NUCLEOTIDE SEQUENCE [LARGE SCALE GENOMIC DNA]</scope>
    <source>
        <strain evidence="2">AT2.8</strain>
    </source>
</reference>
<protein>
    <submittedName>
        <fullName evidence="1">Uncharacterized protein</fullName>
    </submittedName>
</protein>
<gene>
    <name evidence="1" type="ORF">F4694_004072</name>
</gene>
<accession>A0A852TI86</accession>